<reference evidence="1" key="1">
    <citation type="submission" date="2020-05" db="UniProtKB">
        <authorList>
            <consortium name="EnsemblMetazoa"/>
        </authorList>
    </citation>
    <scope>IDENTIFICATION</scope>
    <source>
        <strain evidence="1">TTRI</strain>
    </source>
</reference>
<organism evidence="1 2">
    <name type="scientific">Glossina austeni</name>
    <name type="common">Savannah tsetse fly</name>
    <dbReference type="NCBI Taxonomy" id="7395"/>
    <lineage>
        <taxon>Eukaryota</taxon>
        <taxon>Metazoa</taxon>
        <taxon>Ecdysozoa</taxon>
        <taxon>Arthropoda</taxon>
        <taxon>Hexapoda</taxon>
        <taxon>Insecta</taxon>
        <taxon>Pterygota</taxon>
        <taxon>Neoptera</taxon>
        <taxon>Endopterygota</taxon>
        <taxon>Diptera</taxon>
        <taxon>Brachycera</taxon>
        <taxon>Muscomorpha</taxon>
        <taxon>Hippoboscoidea</taxon>
        <taxon>Glossinidae</taxon>
        <taxon>Glossina</taxon>
    </lineage>
</organism>
<keyword evidence="2" id="KW-1185">Reference proteome</keyword>
<dbReference type="AlphaFoldDB" id="A0A1A9VND3"/>
<dbReference type="Proteomes" id="UP000078200">
    <property type="component" value="Unassembled WGS sequence"/>
</dbReference>
<evidence type="ECO:0000313" key="1">
    <source>
        <dbReference type="EnsemblMetazoa" id="GAUT042516-PA"/>
    </source>
</evidence>
<dbReference type="EnsemblMetazoa" id="GAUT042516-RA">
    <property type="protein sequence ID" value="GAUT042516-PA"/>
    <property type="gene ID" value="GAUT042516"/>
</dbReference>
<name>A0A1A9VND3_GLOAU</name>
<proteinExistence type="predicted"/>
<protein>
    <submittedName>
        <fullName evidence="1">Uncharacterized protein</fullName>
    </submittedName>
</protein>
<dbReference type="VEuPathDB" id="VectorBase:GAUT042516"/>
<sequence length="107" mass="12107">MYHCTLSQLLLHASRIGEKPLWSNELPVTTYAVIDGGSGSGGSVDSDDIDEKQLRELAENKLHSEQTVMQTSYFHDLFYVKALERPATVCPSVIPIYCFPSRQLWKF</sequence>
<evidence type="ECO:0000313" key="2">
    <source>
        <dbReference type="Proteomes" id="UP000078200"/>
    </source>
</evidence>
<accession>A0A1A9VND3</accession>